<dbReference type="InterPro" id="IPR052942">
    <property type="entry name" value="LPS_cholinephosphotransferase"/>
</dbReference>
<dbReference type="STRING" id="1796616.A4V09_19395"/>
<evidence type="ECO:0000259" key="1">
    <source>
        <dbReference type="Pfam" id="PF04991"/>
    </source>
</evidence>
<protein>
    <submittedName>
        <fullName evidence="2">LicD family protein</fullName>
    </submittedName>
</protein>
<dbReference type="AlphaFoldDB" id="A0A1C7IH02"/>
<proteinExistence type="predicted"/>
<organism evidence="2 3">
    <name type="scientific">Blautia pseudococcoides</name>
    <dbReference type="NCBI Taxonomy" id="1796616"/>
    <lineage>
        <taxon>Bacteria</taxon>
        <taxon>Bacillati</taxon>
        <taxon>Bacillota</taxon>
        <taxon>Clostridia</taxon>
        <taxon>Lachnospirales</taxon>
        <taxon>Lachnospiraceae</taxon>
        <taxon>Blautia</taxon>
    </lineage>
</organism>
<evidence type="ECO:0000313" key="2">
    <source>
        <dbReference type="EMBL" id="ANU77719.1"/>
    </source>
</evidence>
<dbReference type="KEGG" id="byl:A4V09_19395"/>
<feature type="domain" description="LicD/FKTN/FKRP nucleotidyltransferase" evidence="1">
    <location>
        <begin position="27"/>
        <end position="245"/>
    </location>
</feature>
<reference evidence="2" key="1">
    <citation type="submission" date="2017-04" db="EMBL/GenBank/DDBJ databases">
        <title>Complete Genome Sequences of Twelve Strains of a Stable Defined Moderately Diverse Mouse Microbiota 2 (sDMDMm2).</title>
        <authorList>
            <person name="Uchimura Y."/>
            <person name="Wyss M."/>
            <person name="Brugiroux S."/>
            <person name="Limenitakis J.P."/>
            <person name="Stecher B."/>
            <person name="McCoy K.D."/>
            <person name="Macpherson A.J."/>
        </authorList>
    </citation>
    <scope>NUCLEOTIDE SEQUENCE</scope>
    <source>
        <strain evidence="2">YL58</strain>
    </source>
</reference>
<dbReference type="PANTHER" id="PTHR43404:SF2">
    <property type="entry name" value="LIPOPOLYSACCHARIDE CHOLINEPHOSPHOTRANSFERASE LICD"/>
    <property type="match status" value="1"/>
</dbReference>
<dbReference type="Pfam" id="PF04991">
    <property type="entry name" value="LicD"/>
    <property type="match status" value="1"/>
</dbReference>
<dbReference type="OrthoDB" id="9786100at2"/>
<dbReference type="InterPro" id="IPR007074">
    <property type="entry name" value="LicD/FKTN/FKRP_NTP_transf"/>
</dbReference>
<name>A0A1C7IH02_9FIRM</name>
<accession>A0A1C7IH02</accession>
<dbReference type="Proteomes" id="UP000092574">
    <property type="component" value="Chromosome"/>
</dbReference>
<sequence length="276" mass="32581">MISDKLTIIQGVQQIELEIMDIVHKICVENHIRYSLIYGSLIGAVRHNGFIPWDDDIDICMPREDYVKFLKVWSAYKLKDYILQNKKTNCDFTQNFTKVRKYNTTFLQEDDTGEYHKGIFVDIFAADRVPERSVQKMVQKISVAIDLLYTKEHGSGIPNPIISMTENFLLHIPRKCQVVLKKWVCKNIMKFDNKNVLKYMIACTLEEVKNLYSADVFENLVLCEFSGREYYRFRDYDSCLSMLYGDYMQLPPENERTWKHTPIIVDFYKNISELDN</sequence>
<keyword evidence="3" id="KW-1185">Reference proteome</keyword>
<evidence type="ECO:0000313" key="3">
    <source>
        <dbReference type="Proteomes" id="UP000092574"/>
    </source>
</evidence>
<gene>
    <name evidence="2" type="ORF">A4V09_19395</name>
</gene>
<dbReference type="EMBL" id="CP015405">
    <property type="protein sequence ID" value="ANU77719.1"/>
    <property type="molecule type" value="Genomic_DNA"/>
</dbReference>
<dbReference type="RefSeq" id="WP_065543824.1">
    <property type="nucleotide sequence ID" value="NZ_CP015405.2"/>
</dbReference>
<dbReference type="PANTHER" id="PTHR43404">
    <property type="entry name" value="LIPOPOLYSACCHARIDE CHOLINEPHOSPHOTRANSFERASE LICD"/>
    <property type="match status" value="1"/>
</dbReference>
<dbReference type="GO" id="GO:0009100">
    <property type="term" value="P:glycoprotein metabolic process"/>
    <property type="evidence" value="ECO:0007669"/>
    <property type="project" value="UniProtKB-ARBA"/>
</dbReference>